<feature type="region of interest" description="Disordered" evidence="1">
    <location>
        <begin position="1"/>
        <end position="40"/>
    </location>
</feature>
<comment type="caution">
    <text evidence="2">The sequence shown here is derived from an EMBL/GenBank/DDBJ whole genome shotgun (WGS) entry which is preliminary data.</text>
</comment>
<dbReference type="EMBL" id="JACASF010000017">
    <property type="protein sequence ID" value="KAF6425222.1"/>
    <property type="molecule type" value="Genomic_DNA"/>
</dbReference>
<organism evidence="2 3">
    <name type="scientific">Molossus molossus</name>
    <name type="common">Pallas' mastiff bat</name>
    <name type="synonym">Vespertilio molossus</name>
    <dbReference type="NCBI Taxonomy" id="27622"/>
    <lineage>
        <taxon>Eukaryota</taxon>
        <taxon>Metazoa</taxon>
        <taxon>Chordata</taxon>
        <taxon>Craniata</taxon>
        <taxon>Vertebrata</taxon>
        <taxon>Euteleostomi</taxon>
        <taxon>Mammalia</taxon>
        <taxon>Eutheria</taxon>
        <taxon>Laurasiatheria</taxon>
        <taxon>Chiroptera</taxon>
        <taxon>Yangochiroptera</taxon>
        <taxon>Molossidae</taxon>
        <taxon>Molossus</taxon>
    </lineage>
</organism>
<evidence type="ECO:0000256" key="1">
    <source>
        <dbReference type="SAM" id="MobiDB-lite"/>
    </source>
</evidence>
<protein>
    <submittedName>
        <fullName evidence="2">Uncharacterized protein</fullName>
    </submittedName>
</protein>
<dbReference type="InParanoid" id="A0A7J8DQN0"/>
<accession>A0A7J8DQN0</accession>
<dbReference type="AlphaFoldDB" id="A0A7J8DQN0"/>
<name>A0A7J8DQN0_MOLMO</name>
<evidence type="ECO:0000313" key="2">
    <source>
        <dbReference type="EMBL" id="KAF6425222.1"/>
    </source>
</evidence>
<proteinExistence type="predicted"/>
<keyword evidence="3" id="KW-1185">Reference proteome</keyword>
<evidence type="ECO:0000313" key="3">
    <source>
        <dbReference type="Proteomes" id="UP000550707"/>
    </source>
</evidence>
<reference evidence="2 3" key="1">
    <citation type="journal article" date="2020" name="Nature">
        <title>Six reference-quality genomes reveal evolution of bat adaptations.</title>
        <authorList>
            <person name="Jebb D."/>
            <person name="Huang Z."/>
            <person name="Pippel M."/>
            <person name="Hughes G.M."/>
            <person name="Lavrichenko K."/>
            <person name="Devanna P."/>
            <person name="Winkler S."/>
            <person name="Jermiin L.S."/>
            <person name="Skirmuntt E.C."/>
            <person name="Katzourakis A."/>
            <person name="Burkitt-Gray L."/>
            <person name="Ray D.A."/>
            <person name="Sullivan K.A.M."/>
            <person name="Roscito J.G."/>
            <person name="Kirilenko B.M."/>
            <person name="Davalos L.M."/>
            <person name="Corthals A.P."/>
            <person name="Power M.L."/>
            <person name="Jones G."/>
            <person name="Ransome R.D."/>
            <person name="Dechmann D.K.N."/>
            <person name="Locatelli A.G."/>
            <person name="Puechmaille S.J."/>
            <person name="Fedrigo O."/>
            <person name="Jarvis E.D."/>
            <person name="Hiller M."/>
            <person name="Vernes S.C."/>
            <person name="Myers E.W."/>
            <person name="Teeling E.C."/>
        </authorList>
    </citation>
    <scope>NUCLEOTIDE SEQUENCE [LARGE SCALE GENOMIC DNA]</scope>
    <source>
        <strain evidence="2">MMolMol1</strain>
        <tissue evidence="2">Muscle</tissue>
    </source>
</reference>
<dbReference type="Proteomes" id="UP000550707">
    <property type="component" value="Unassembled WGS sequence"/>
</dbReference>
<gene>
    <name evidence="2" type="ORF">HJG59_009265</name>
</gene>
<sequence>MCRLMQPPSPTCPLRPKAISSSGSSEELQRPLADTRNGSNTSRAWIPVIHRFTASSHRPQNSTCHIENGAVQFRKILTNTTNHVQSGNCDFANIASISCLTTSRWVTEMARCEFCSAQAKSNKISVRAYAP</sequence>